<dbReference type="AlphaFoldDB" id="A0A4U9UHN9"/>
<feature type="region of interest" description="Disordered" evidence="1">
    <location>
        <begin position="72"/>
        <end position="101"/>
    </location>
</feature>
<dbReference type="InterPro" id="IPR013783">
    <property type="entry name" value="Ig-like_fold"/>
</dbReference>
<dbReference type="EMBL" id="CABEEZ010000072">
    <property type="protein sequence ID" value="VTR32975.1"/>
    <property type="molecule type" value="Genomic_DNA"/>
</dbReference>
<evidence type="ECO:0000259" key="2">
    <source>
        <dbReference type="Pfam" id="PF19077"/>
    </source>
</evidence>
<proteinExistence type="predicted"/>
<feature type="domain" description="Bacterial Ig-like" evidence="2">
    <location>
        <begin position="14"/>
        <end position="92"/>
    </location>
</feature>
<organism evidence="3">
    <name type="scientific">Serratia fonticola</name>
    <dbReference type="NCBI Taxonomy" id="47917"/>
    <lineage>
        <taxon>Bacteria</taxon>
        <taxon>Pseudomonadati</taxon>
        <taxon>Pseudomonadota</taxon>
        <taxon>Gammaproteobacteria</taxon>
        <taxon>Enterobacterales</taxon>
        <taxon>Yersiniaceae</taxon>
        <taxon>Serratia</taxon>
    </lineage>
</organism>
<dbReference type="InterPro" id="IPR044016">
    <property type="entry name" value="Big_13"/>
</dbReference>
<dbReference type="Gene3D" id="2.60.40.10">
    <property type="entry name" value="Immunoglobulins"/>
    <property type="match status" value="1"/>
</dbReference>
<accession>A0A4U9UHN9</accession>
<dbReference type="Pfam" id="PF19077">
    <property type="entry name" value="Big_13"/>
    <property type="match status" value="1"/>
</dbReference>
<name>A0A4U9UHN9_SERFO</name>
<dbReference type="NCBIfam" id="NF033510">
    <property type="entry name" value="Ca_tandemer"/>
    <property type="match status" value="1"/>
</dbReference>
<sequence>MTTRVANKGTWQPGDVTDDTTPTLKGQAEAGAKVEIYDHGKKIGETTANAEGNWEFTPSSELAEGEHSFTTRATDEAGNASELSQPWELVIDNTPPDQPGY</sequence>
<protein>
    <recommendedName>
        <fullName evidence="2">Bacterial Ig-like domain-containing protein</fullName>
    </recommendedName>
</protein>
<feature type="region of interest" description="Disordered" evidence="1">
    <location>
        <begin position="1"/>
        <end position="30"/>
    </location>
</feature>
<gene>
    <name evidence="3" type="ORF">NCTC12965_03430</name>
</gene>
<evidence type="ECO:0000256" key="1">
    <source>
        <dbReference type="SAM" id="MobiDB-lite"/>
    </source>
</evidence>
<evidence type="ECO:0000313" key="3">
    <source>
        <dbReference type="EMBL" id="VTR32975.1"/>
    </source>
</evidence>
<reference evidence="3" key="1">
    <citation type="submission" date="2019-05" db="EMBL/GenBank/DDBJ databases">
        <authorList>
            <consortium name="Pathogen Informatics"/>
        </authorList>
    </citation>
    <scope>NUCLEOTIDE SEQUENCE [LARGE SCALE GENOMIC DNA]</scope>
    <source>
        <strain evidence="3">NCTC12965</strain>
    </source>
</reference>